<sequence length="164" mass="17453">MRHKDIYLAPLLEAALIAVIALGGWVSHSPLVFASLGPTAFELIETPERPSARPYNIIAGNIIAIGAAFFALWLTGARGVPSVSSAGVPGLRVWAAVLAAMLTVFGTLLLKATQPAALSTTLLISLGVMQTLKDAGLILMAILLMTAMGEPIRLWRQRDRQRAQ</sequence>
<dbReference type="Pfam" id="PF04982">
    <property type="entry name" value="TM_HPP"/>
    <property type="match status" value="1"/>
</dbReference>
<proteinExistence type="predicted"/>
<evidence type="ECO:0000313" key="3">
    <source>
        <dbReference type="EMBL" id="TCK71662.1"/>
    </source>
</evidence>
<protein>
    <submittedName>
        <fullName evidence="3">HPP family protein</fullName>
    </submittedName>
</protein>
<reference evidence="3 4" key="1">
    <citation type="submission" date="2019-03" db="EMBL/GenBank/DDBJ databases">
        <title>Genomic Encyclopedia of Type Strains, Phase IV (KMG-IV): sequencing the most valuable type-strain genomes for metagenomic binning, comparative biology and taxonomic classification.</title>
        <authorList>
            <person name="Goeker M."/>
        </authorList>
    </citation>
    <scope>NUCLEOTIDE SEQUENCE [LARGE SCALE GENOMIC DNA]</scope>
    <source>
        <strain evidence="3 4">DSM 103428</strain>
    </source>
</reference>
<name>A0A4R1L156_9BACT</name>
<dbReference type="RefSeq" id="WP_131998300.1">
    <property type="nucleotide sequence ID" value="NZ_SMGK01000005.1"/>
</dbReference>
<organism evidence="3 4">
    <name type="scientific">Acidipila rosea</name>
    <dbReference type="NCBI Taxonomy" id="768535"/>
    <lineage>
        <taxon>Bacteria</taxon>
        <taxon>Pseudomonadati</taxon>
        <taxon>Acidobacteriota</taxon>
        <taxon>Terriglobia</taxon>
        <taxon>Terriglobales</taxon>
        <taxon>Acidobacteriaceae</taxon>
        <taxon>Acidipila</taxon>
    </lineage>
</organism>
<feature type="transmembrane region" description="Helical" evidence="1">
    <location>
        <begin position="7"/>
        <end position="26"/>
    </location>
</feature>
<gene>
    <name evidence="3" type="ORF">C7378_2945</name>
</gene>
<accession>A0A4R1L156</accession>
<keyword evidence="1" id="KW-0472">Membrane</keyword>
<evidence type="ECO:0000259" key="2">
    <source>
        <dbReference type="Pfam" id="PF04982"/>
    </source>
</evidence>
<evidence type="ECO:0000256" key="1">
    <source>
        <dbReference type="SAM" id="Phobius"/>
    </source>
</evidence>
<keyword evidence="4" id="KW-1185">Reference proteome</keyword>
<feature type="domain" description="HPP transmembrane region" evidence="2">
    <location>
        <begin position="14"/>
        <end position="146"/>
    </location>
</feature>
<dbReference type="InterPro" id="IPR058581">
    <property type="entry name" value="TM_HPP"/>
</dbReference>
<dbReference type="OrthoDB" id="9811720at2"/>
<keyword evidence="1" id="KW-1133">Transmembrane helix</keyword>
<comment type="caution">
    <text evidence="3">The sequence shown here is derived from an EMBL/GenBank/DDBJ whole genome shotgun (WGS) entry which is preliminary data.</text>
</comment>
<feature type="transmembrane region" description="Helical" evidence="1">
    <location>
        <begin position="57"/>
        <end position="77"/>
    </location>
</feature>
<feature type="transmembrane region" description="Helical" evidence="1">
    <location>
        <begin position="89"/>
        <end position="110"/>
    </location>
</feature>
<dbReference type="AlphaFoldDB" id="A0A4R1L156"/>
<dbReference type="Proteomes" id="UP000295210">
    <property type="component" value="Unassembled WGS sequence"/>
</dbReference>
<keyword evidence="1" id="KW-0812">Transmembrane</keyword>
<dbReference type="EMBL" id="SMGK01000005">
    <property type="protein sequence ID" value="TCK71662.1"/>
    <property type="molecule type" value="Genomic_DNA"/>
</dbReference>
<evidence type="ECO:0000313" key="4">
    <source>
        <dbReference type="Proteomes" id="UP000295210"/>
    </source>
</evidence>
<feature type="transmembrane region" description="Helical" evidence="1">
    <location>
        <begin position="135"/>
        <end position="155"/>
    </location>
</feature>